<dbReference type="Proteomes" id="UP000774617">
    <property type="component" value="Unassembled WGS sequence"/>
</dbReference>
<organism evidence="3 4">
    <name type="scientific">Macrophomina phaseolina</name>
    <dbReference type="NCBI Taxonomy" id="35725"/>
    <lineage>
        <taxon>Eukaryota</taxon>
        <taxon>Fungi</taxon>
        <taxon>Dikarya</taxon>
        <taxon>Ascomycota</taxon>
        <taxon>Pezizomycotina</taxon>
        <taxon>Dothideomycetes</taxon>
        <taxon>Dothideomycetes incertae sedis</taxon>
        <taxon>Botryosphaeriales</taxon>
        <taxon>Botryosphaeriaceae</taxon>
        <taxon>Macrophomina</taxon>
    </lineage>
</organism>
<evidence type="ECO:0000256" key="1">
    <source>
        <dbReference type="SAM" id="Coils"/>
    </source>
</evidence>
<evidence type="ECO:0000313" key="4">
    <source>
        <dbReference type="Proteomes" id="UP000774617"/>
    </source>
</evidence>
<name>A0ABQ8G5K4_9PEZI</name>
<feature type="region of interest" description="Disordered" evidence="2">
    <location>
        <begin position="194"/>
        <end position="244"/>
    </location>
</feature>
<accession>A0ABQ8G5K4</accession>
<comment type="caution">
    <text evidence="3">The sequence shown here is derived from an EMBL/GenBank/DDBJ whole genome shotgun (WGS) entry which is preliminary data.</text>
</comment>
<feature type="coiled-coil region" evidence="1">
    <location>
        <begin position="270"/>
        <end position="344"/>
    </location>
</feature>
<keyword evidence="1" id="KW-0175">Coiled coil</keyword>
<gene>
    <name evidence="3" type="ORF">B0J12DRAFT_156116</name>
</gene>
<proteinExistence type="predicted"/>
<evidence type="ECO:0000313" key="3">
    <source>
        <dbReference type="EMBL" id="KAH7045350.1"/>
    </source>
</evidence>
<reference evidence="3 4" key="1">
    <citation type="journal article" date="2021" name="Nat. Commun.">
        <title>Genetic determinants of endophytism in the Arabidopsis root mycobiome.</title>
        <authorList>
            <person name="Mesny F."/>
            <person name="Miyauchi S."/>
            <person name="Thiergart T."/>
            <person name="Pickel B."/>
            <person name="Atanasova L."/>
            <person name="Karlsson M."/>
            <person name="Huettel B."/>
            <person name="Barry K.W."/>
            <person name="Haridas S."/>
            <person name="Chen C."/>
            <person name="Bauer D."/>
            <person name="Andreopoulos W."/>
            <person name="Pangilinan J."/>
            <person name="LaButti K."/>
            <person name="Riley R."/>
            <person name="Lipzen A."/>
            <person name="Clum A."/>
            <person name="Drula E."/>
            <person name="Henrissat B."/>
            <person name="Kohler A."/>
            <person name="Grigoriev I.V."/>
            <person name="Martin F.M."/>
            <person name="Hacquard S."/>
        </authorList>
    </citation>
    <scope>NUCLEOTIDE SEQUENCE [LARGE SCALE GENOMIC DNA]</scope>
    <source>
        <strain evidence="3 4">MPI-SDFR-AT-0080</strain>
    </source>
</reference>
<dbReference type="EMBL" id="JAGTJR010000019">
    <property type="protein sequence ID" value="KAH7045350.1"/>
    <property type="molecule type" value="Genomic_DNA"/>
</dbReference>
<feature type="compositionally biased region" description="Low complexity" evidence="2">
    <location>
        <begin position="226"/>
        <end position="235"/>
    </location>
</feature>
<evidence type="ECO:0000256" key="2">
    <source>
        <dbReference type="SAM" id="MobiDB-lite"/>
    </source>
</evidence>
<protein>
    <submittedName>
        <fullName evidence="3">Uncharacterized protein</fullName>
    </submittedName>
</protein>
<keyword evidence="4" id="KW-1185">Reference proteome</keyword>
<sequence>MASAAEKLAIHNAPVRVDWKCNTDGESKRLHVTLDFGLYASRGEAYFKLRVPIGLRGRGKKTNFYFFLRLEHCTSLQLNDKPDAVSPSIKSSFVQSGECSEPDSIVALHWMFTQPGVFIGPQSSMHPKPGKEEKTLALMKSLARANAFTLYLPVRELERSLVQSASTLVVENGLKSTRDEYLFERLYSGKGGFPIDLGSDQLRHDSPPSYDELGPSPPPPPKRPRQGSPSSPTSSKKAKQDQLDHFQHQLSDKPAEKNLHAGQWKADVWQQMLEAQLAALSEEVADVRRRVNDTHVPQASQPVDGTKGRLDQIEKQMELLRNQMEALQESLQHASDERERALERRVERRLELRLEQRFEERFAQAWRDASEALEEHFEQRMEERLDERLDPAIDDVVEETDVRIEERALQIKDDMQSFVREELQNVKEELRDGFDLGNAVLRVEFER</sequence>